<sequence length="188" mass="21324">MKLKKIRDLMLPLDRYAVVPEESTMLDALYTLEEAQKKLPEDVQPVRSVLVVDDKKRIIGKLGHLAFLRGLEPKYDQMGDLGTLSRAGWTSNFISSMMTDMHLWGDTFGDYVNNAKKTQVKTVMHPVEENIDIDAPLSEAVHKIVMYQTLSIIVKEGDEVVGILRLADLFNEITTKMLQYVHSEESGE</sequence>
<protein>
    <recommendedName>
        <fullName evidence="1">CBS domain-containing protein</fullName>
    </recommendedName>
</protein>
<organism evidence="2 3">
    <name type="scientific">candidate division LCP-89 bacterium B3_LCP</name>
    <dbReference type="NCBI Taxonomy" id="2012998"/>
    <lineage>
        <taxon>Bacteria</taxon>
        <taxon>Pseudomonadati</taxon>
        <taxon>Bacteria division LCP-89</taxon>
    </lineage>
</organism>
<name>A0A532V3A7_UNCL8</name>
<accession>A0A532V3A7</accession>
<dbReference type="Proteomes" id="UP000319619">
    <property type="component" value="Unassembled WGS sequence"/>
</dbReference>
<proteinExistence type="predicted"/>
<feature type="domain" description="CBS" evidence="1">
    <location>
        <begin position="120"/>
        <end position="173"/>
    </location>
</feature>
<comment type="caution">
    <text evidence="2">The sequence shown here is derived from an EMBL/GenBank/DDBJ whole genome shotgun (WGS) entry which is preliminary data.</text>
</comment>
<evidence type="ECO:0000259" key="1">
    <source>
        <dbReference type="Pfam" id="PF00571"/>
    </source>
</evidence>
<evidence type="ECO:0000313" key="3">
    <source>
        <dbReference type="Proteomes" id="UP000319619"/>
    </source>
</evidence>
<dbReference type="InterPro" id="IPR000644">
    <property type="entry name" value="CBS_dom"/>
</dbReference>
<reference evidence="2 3" key="1">
    <citation type="submission" date="2017-06" db="EMBL/GenBank/DDBJ databases">
        <title>Novel microbial phyla capable of carbon fixation and sulfur reduction in deep-sea sediments.</title>
        <authorList>
            <person name="Huang J."/>
            <person name="Baker B."/>
            <person name="Wang Y."/>
        </authorList>
    </citation>
    <scope>NUCLEOTIDE SEQUENCE [LARGE SCALE GENOMIC DNA]</scope>
    <source>
        <strain evidence="2">B3_LCP</strain>
    </source>
</reference>
<dbReference type="EMBL" id="NJBN01000002">
    <property type="protein sequence ID" value="TKJ41704.1"/>
    <property type="molecule type" value="Genomic_DNA"/>
</dbReference>
<dbReference type="AlphaFoldDB" id="A0A532V3A7"/>
<dbReference type="Pfam" id="PF00571">
    <property type="entry name" value="CBS"/>
    <property type="match status" value="1"/>
</dbReference>
<dbReference type="SUPFAM" id="SSF54631">
    <property type="entry name" value="CBS-domain pair"/>
    <property type="match status" value="1"/>
</dbReference>
<dbReference type="InterPro" id="IPR046342">
    <property type="entry name" value="CBS_dom_sf"/>
</dbReference>
<gene>
    <name evidence="2" type="ORF">CEE37_03820</name>
</gene>
<evidence type="ECO:0000313" key="2">
    <source>
        <dbReference type="EMBL" id="TKJ41704.1"/>
    </source>
</evidence>
<dbReference type="Gene3D" id="3.10.580.10">
    <property type="entry name" value="CBS-domain"/>
    <property type="match status" value="1"/>
</dbReference>